<feature type="region of interest" description="Disordered" evidence="1">
    <location>
        <begin position="472"/>
        <end position="611"/>
    </location>
</feature>
<feature type="region of interest" description="Disordered" evidence="1">
    <location>
        <begin position="289"/>
        <end position="440"/>
    </location>
</feature>
<evidence type="ECO:0000313" key="2">
    <source>
        <dbReference type="EMBL" id="TRY71853.1"/>
    </source>
</evidence>
<sequence length="641" mass="69431">MHNFNVNPHLSVRGGAHAEDHHPHPWLLVPLLLPSSLLLNPSNQPVSLGLNQPVDCLDSSVFSISSAAKLLSSNPATSNCNHLDYLLDSYSLSYCPSDLGGACVSHQYHRQCDQLRSFGTLYSNSIPGWSILATTTATTTAATTTTTTRSAIPTAKANIILYTEKNEKEQVRQVLEENKKDEEQQYAQATTKSKDFKIVNGGSSHSAFSGTSSGKNQRDQSNHHNFQNDNGLAEDGGHYRSTSNSQYSFNSWDRRSQASGPYRYSSISTHTVGIESPPEILQYARPPENLTSPLRESSGVLQDSLVPSPGLQKKIQEESQQFYESEVSRRRGSPTSNSVHRTPGKKSASGGGVISALRQSFRRKSTSARLQRQQIKEQRKTSASQYSSSVPRSVSHQHTPVSRKVSGDSTRSSAFSINTAASKRSGSVVSIKSGQPGGGHSISRNLLPGRAVDPIRPVVVVPPFQQQLLEHPILPSNGKISPSPLEKPDSSVESNMATAVTPTSRRNHASNDMERSLLTTTPSRQQRCLPQTPSQPSRTGLTPTTSSHSYSRESSKSTAVVTPNSVIAPANGTSSTSCPRPAQRHSLRNKEEISTSSPNDESSSQMLGGRIGGSACASDMEDFEALYPNRVMPHLILQSPL</sequence>
<proteinExistence type="predicted"/>
<evidence type="ECO:0000313" key="3">
    <source>
        <dbReference type="Proteomes" id="UP000318571"/>
    </source>
</evidence>
<feature type="compositionally biased region" description="Polar residues" evidence="1">
    <location>
        <begin position="407"/>
        <end position="433"/>
    </location>
</feature>
<reference evidence="2 3" key="1">
    <citation type="journal article" date="2018" name="Nat. Ecol. Evol.">
        <title>Genomic signatures of mitonuclear coevolution across populations of Tigriopus californicus.</title>
        <authorList>
            <person name="Barreto F.S."/>
            <person name="Watson E.T."/>
            <person name="Lima T.G."/>
            <person name="Willett C.S."/>
            <person name="Edmands S."/>
            <person name="Li W."/>
            <person name="Burton R.S."/>
        </authorList>
    </citation>
    <scope>NUCLEOTIDE SEQUENCE [LARGE SCALE GENOMIC DNA]</scope>
    <source>
        <strain evidence="2 3">San Diego</strain>
    </source>
</reference>
<accession>A0A553P2E6</accession>
<feature type="compositionally biased region" description="Low complexity" evidence="1">
    <location>
        <begin position="382"/>
        <end position="394"/>
    </location>
</feature>
<dbReference type="EMBL" id="VCGU01000008">
    <property type="protein sequence ID" value="TRY71853.1"/>
    <property type="molecule type" value="Genomic_DNA"/>
</dbReference>
<name>A0A553P2E6_TIGCA</name>
<feature type="compositionally biased region" description="Polar residues" evidence="1">
    <location>
        <begin position="594"/>
        <end position="606"/>
    </location>
</feature>
<feature type="compositionally biased region" description="Polar residues" evidence="1">
    <location>
        <begin position="289"/>
        <end position="301"/>
    </location>
</feature>
<feature type="compositionally biased region" description="Low complexity" evidence="1">
    <location>
        <begin position="201"/>
        <end position="214"/>
    </location>
</feature>
<comment type="caution">
    <text evidence="2">The sequence shown here is derived from an EMBL/GenBank/DDBJ whole genome shotgun (WGS) entry which is preliminary data.</text>
</comment>
<feature type="region of interest" description="Disordered" evidence="1">
    <location>
        <begin position="179"/>
        <end position="242"/>
    </location>
</feature>
<feature type="compositionally biased region" description="Polar residues" evidence="1">
    <location>
        <begin position="491"/>
        <end position="504"/>
    </location>
</feature>
<evidence type="ECO:0000256" key="1">
    <source>
        <dbReference type="SAM" id="MobiDB-lite"/>
    </source>
</evidence>
<protein>
    <submittedName>
        <fullName evidence="2">Uncharacterized protein</fullName>
    </submittedName>
</protein>
<keyword evidence="3" id="KW-1185">Reference proteome</keyword>
<organism evidence="2 3">
    <name type="scientific">Tigriopus californicus</name>
    <name type="common">Marine copepod</name>
    <dbReference type="NCBI Taxonomy" id="6832"/>
    <lineage>
        <taxon>Eukaryota</taxon>
        <taxon>Metazoa</taxon>
        <taxon>Ecdysozoa</taxon>
        <taxon>Arthropoda</taxon>
        <taxon>Crustacea</taxon>
        <taxon>Multicrustacea</taxon>
        <taxon>Hexanauplia</taxon>
        <taxon>Copepoda</taxon>
        <taxon>Harpacticoida</taxon>
        <taxon>Harpacticidae</taxon>
        <taxon>Tigriopus</taxon>
    </lineage>
</organism>
<gene>
    <name evidence="2" type="ORF">TCAL_17159</name>
</gene>
<feature type="compositionally biased region" description="Polar residues" evidence="1">
    <location>
        <begin position="559"/>
        <end position="578"/>
    </location>
</feature>
<dbReference type="Proteomes" id="UP000318571">
    <property type="component" value="Chromosome 7"/>
</dbReference>
<feature type="compositionally biased region" description="Polar residues" evidence="1">
    <location>
        <begin position="517"/>
        <end position="543"/>
    </location>
</feature>
<dbReference type="AlphaFoldDB" id="A0A553P2E6"/>